<dbReference type="EMBL" id="BGPR01000373">
    <property type="protein sequence ID" value="GBM16394.1"/>
    <property type="molecule type" value="Genomic_DNA"/>
</dbReference>
<proteinExistence type="predicted"/>
<gene>
    <name evidence="1" type="ORF">AVEN_129717_1</name>
</gene>
<dbReference type="AlphaFoldDB" id="A0A4Y2DKJ9"/>
<comment type="caution">
    <text evidence="1">The sequence shown here is derived from an EMBL/GenBank/DDBJ whole genome shotgun (WGS) entry which is preliminary data.</text>
</comment>
<dbReference type="OrthoDB" id="6428254at2759"/>
<protein>
    <recommendedName>
        <fullName evidence="3">Mos1 transposase HTH domain-containing protein</fullName>
    </recommendedName>
</protein>
<dbReference type="PANTHER" id="PTHR46060:SF1">
    <property type="entry name" value="MARINER MOS1 TRANSPOSASE-LIKE PROTEIN"/>
    <property type="match status" value="1"/>
</dbReference>
<sequence>MGHRWENAHLGFFDVWDLTPKEIRAELGEVHGTSAPAFATGYNWVNEFKCGRTSTNDENRSGRRVEMTCSEMIDKTHDMVLSDRRIKVREIVEAIGISRHIHTEFSILHGKLVVKKISARWVPRLLSLENKRNRVINSGEG</sequence>
<dbReference type="Proteomes" id="UP000499080">
    <property type="component" value="Unassembled WGS sequence"/>
</dbReference>
<keyword evidence="2" id="KW-1185">Reference proteome</keyword>
<dbReference type="PANTHER" id="PTHR46060">
    <property type="entry name" value="MARINER MOS1 TRANSPOSASE-LIKE PROTEIN"/>
    <property type="match status" value="1"/>
</dbReference>
<reference evidence="1 2" key="1">
    <citation type="journal article" date="2019" name="Sci. Rep.">
        <title>Orb-weaving spider Araneus ventricosus genome elucidates the spidroin gene catalogue.</title>
        <authorList>
            <person name="Kono N."/>
            <person name="Nakamura H."/>
            <person name="Ohtoshi R."/>
            <person name="Moran D.A.P."/>
            <person name="Shinohara A."/>
            <person name="Yoshida Y."/>
            <person name="Fujiwara M."/>
            <person name="Mori M."/>
            <person name="Tomita M."/>
            <person name="Arakawa K."/>
        </authorList>
    </citation>
    <scope>NUCLEOTIDE SEQUENCE [LARGE SCALE GENOMIC DNA]</scope>
</reference>
<evidence type="ECO:0000313" key="2">
    <source>
        <dbReference type="Proteomes" id="UP000499080"/>
    </source>
</evidence>
<accession>A0A4Y2DKJ9</accession>
<organism evidence="1 2">
    <name type="scientific">Araneus ventricosus</name>
    <name type="common">Orbweaver spider</name>
    <name type="synonym">Epeira ventricosa</name>
    <dbReference type="NCBI Taxonomy" id="182803"/>
    <lineage>
        <taxon>Eukaryota</taxon>
        <taxon>Metazoa</taxon>
        <taxon>Ecdysozoa</taxon>
        <taxon>Arthropoda</taxon>
        <taxon>Chelicerata</taxon>
        <taxon>Arachnida</taxon>
        <taxon>Araneae</taxon>
        <taxon>Araneomorphae</taxon>
        <taxon>Entelegynae</taxon>
        <taxon>Araneoidea</taxon>
        <taxon>Araneidae</taxon>
        <taxon>Araneus</taxon>
    </lineage>
</organism>
<dbReference type="InterPro" id="IPR052709">
    <property type="entry name" value="Transposase-MT_Hybrid"/>
</dbReference>
<evidence type="ECO:0008006" key="3">
    <source>
        <dbReference type="Google" id="ProtNLM"/>
    </source>
</evidence>
<name>A0A4Y2DKJ9_ARAVE</name>
<evidence type="ECO:0000313" key="1">
    <source>
        <dbReference type="EMBL" id="GBM16394.1"/>
    </source>
</evidence>